<dbReference type="Pfam" id="PF01261">
    <property type="entry name" value="AP_endonuc_2"/>
    <property type="match status" value="1"/>
</dbReference>
<feature type="domain" description="Xylose isomerase-like TIM barrel" evidence="8">
    <location>
        <begin position="19"/>
        <end position="273"/>
    </location>
</feature>
<keyword evidence="3 7" id="KW-0227">DNA damage</keyword>
<dbReference type="RefSeq" id="WP_161840090.1">
    <property type="nucleotide sequence ID" value="NZ_CP048000.1"/>
</dbReference>
<evidence type="ECO:0000256" key="1">
    <source>
        <dbReference type="ARBA" id="ARBA00005340"/>
    </source>
</evidence>
<dbReference type="GO" id="GO:0008833">
    <property type="term" value="F:deoxyribonuclease IV (phage-T4-induced) activity"/>
    <property type="evidence" value="ECO:0007669"/>
    <property type="project" value="UniProtKB-UniRule"/>
</dbReference>
<dbReference type="InterPro" id="IPR013022">
    <property type="entry name" value="Xyl_isomerase-like_TIM-brl"/>
</dbReference>
<evidence type="ECO:0000256" key="3">
    <source>
        <dbReference type="ARBA" id="ARBA00022763"/>
    </source>
</evidence>
<comment type="similarity">
    <text evidence="1 7">Belongs to the AP endonuclease 2 family.</text>
</comment>
<dbReference type="Proteomes" id="UP000464314">
    <property type="component" value="Chromosome"/>
</dbReference>
<evidence type="ECO:0000256" key="5">
    <source>
        <dbReference type="ARBA" id="ARBA00022833"/>
    </source>
</evidence>
<feature type="binding site" evidence="7">
    <location>
        <position position="67"/>
    </location>
    <ligand>
        <name>Zn(2+)</name>
        <dbReference type="ChEBI" id="CHEBI:29105"/>
        <label>1</label>
    </ligand>
</feature>
<name>A0A6P1TUW2_9FIRM</name>
<evidence type="ECO:0000256" key="6">
    <source>
        <dbReference type="ARBA" id="ARBA00023204"/>
    </source>
</evidence>
<evidence type="ECO:0000313" key="10">
    <source>
        <dbReference type="Proteomes" id="UP000464314"/>
    </source>
</evidence>
<dbReference type="GO" id="GO:0008081">
    <property type="term" value="F:phosphoric diester hydrolase activity"/>
    <property type="evidence" value="ECO:0007669"/>
    <property type="project" value="TreeGrafter"/>
</dbReference>
<accession>A0A6P1TUW2</accession>
<evidence type="ECO:0000313" key="9">
    <source>
        <dbReference type="EMBL" id="QHQ63268.1"/>
    </source>
</evidence>
<reference evidence="9 10" key="1">
    <citation type="submission" date="2020-01" db="EMBL/GenBank/DDBJ databases">
        <title>Genome analysis of Anaerocolumna sp. CBA3638.</title>
        <authorList>
            <person name="Kim J."/>
            <person name="Roh S.W."/>
        </authorList>
    </citation>
    <scope>NUCLEOTIDE SEQUENCE [LARGE SCALE GENOMIC DNA]</scope>
    <source>
        <strain evidence="9 10">CBA3638</strain>
    </source>
</reference>
<keyword evidence="6 7" id="KW-0234">DNA repair</keyword>
<evidence type="ECO:0000256" key="4">
    <source>
        <dbReference type="ARBA" id="ARBA00022801"/>
    </source>
</evidence>
<feature type="binding site" evidence="7">
    <location>
        <position position="226"/>
    </location>
    <ligand>
        <name>Zn(2+)</name>
        <dbReference type="ChEBI" id="CHEBI:29105"/>
        <label>3</label>
    </ligand>
</feature>
<keyword evidence="7" id="KW-0540">Nuclease</keyword>
<dbReference type="InterPro" id="IPR036237">
    <property type="entry name" value="Xyl_isomerase-like_sf"/>
</dbReference>
<dbReference type="CDD" id="cd00019">
    <property type="entry name" value="AP2Ec"/>
    <property type="match status" value="1"/>
</dbReference>
<dbReference type="PROSITE" id="PS00731">
    <property type="entry name" value="AP_NUCLEASE_F2_3"/>
    <property type="match status" value="1"/>
</dbReference>
<evidence type="ECO:0000256" key="2">
    <source>
        <dbReference type="ARBA" id="ARBA00022723"/>
    </source>
</evidence>
<dbReference type="EMBL" id="CP048000">
    <property type="protein sequence ID" value="QHQ63268.1"/>
    <property type="molecule type" value="Genomic_DNA"/>
</dbReference>
<dbReference type="Gene3D" id="3.20.20.150">
    <property type="entry name" value="Divalent-metal-dependent TIM barrel enzymes"/>
    <property type="match status" value="1"/>
</dbReference>
<keyword evidence="10" id="KW-1185">Reference proteome</keyword>
<dbReference type="GO" id="GO:0003677">
    <property type="term" value="F:DNA binding"/>
    <property type="evidence" value="ECO:0007669"/>
    <property type="project" value="InterPro"/>
</dbReference>
<dbReference type="HAMAP" id="MF_00152">
    <property type="entry name" value="Nfo"/>
    <property type="match status" value="1"/>
</dbReference>
<feature type="binding site" evidence="7">
    <location>
        <position position="107"/>
    </location>
    <ligand>
        <name>Zn(2+)</name>
        <dbReference type="ChEBI" id="CHEBI:29105"/>
        <label>1</label>
    </ligand>
</feature>
<keyword evidence="2 7" id="KW-0479">Metal-binding</keyword>
<feature type="binding site" evidence="7">
    <location>
        <position position="211"/>
    </location>
    <ligand>
        <name>Zn(2+)</name>
        <dbReference type="ChEBI" id="CHEBI:29105"/>
        <label>2</label>
    </ligand>
</feature>
<feature type="binding site" evidence="7">
    <location>
        <position position="179"/>
    </location>
    <ligand>
        <name>Zn(2+)</name>
        <dbReference type="ChEBI" id="CHEBI:29105"/>
        <label>3</label>
    </ligand>
</feature>
<dbReference type="PROSITE" id="PS51432">
    <property type="entry name" value="AP_NUCLEASE_F2_4"/>
    <property type="match status" value="1"/>
</dbReference>
<keyword evidence="7" id="KW-0255">Endonuclease</keyword>
<dbReference type="FunFam" id="3.20.20.150:FF:000001">
    <property type="entry name" value="Probable endonuclease 4"/>
    <property type="match status" value="1"/>
</dbReference>
<feature type="binding site" evidence="7">
    <location>
        <position position="176"/>
    </location>
    <ligand>
        <name>Zn(2+)</name>
        <dbReference type="ChEBI" id="CHEBI:29105"/>
        <label>2</label>
    </ligand>
</feature>
<gene>
    <name evidence="7" type="primary">nfo</name>
    <name evidence="9" type="ORF">Ana3638_22880</name>
</gene>
<dbReference type="NCBIfam" id="TIGR00587">
    <property type="entry name" value="nfo"/>
    <property type="match status" value="1"/>
</dbReference>
<comment type="cofactor">
    <cofactor evidence="7">
        <name>Zn(2+)</name>
        <dbReference type="ChEBI" id="CHEBI:29105"/>
    </cofactor>
    <text evidence="7">Binds 3 Zn(2+) ions.</text>
</comment>
<evidence type="ECO:0000259" key="8">
    <source>
        <dbReference type="Pfam" id="PF01261"/>
    </source>
</evidence>
<keyword evidence="5 7" id="KW-0862">Zinc</keyword>
<sequence>MLIIGPHISTAKGYTKAAKEVKNMGANAFQFFSRNPRGSNFRAYAEKDIHEFQKLRYKYDFGPLQAHAPYTMNLASSDKRVYEFGCSVIKEDIKRMDELGIDYIVFHPGSHVGSGLDNGIEQIGKALNDAIIGNENITVLLETMPGKGTEVGFRFEHLKRIIDLVEYKNKLGICMDLCHVFASDYDIKNGLEGVLEELDKQVGLKELKTIHLNDSMMPLNSRKDRHTPVGEGEIGLDSIINIMEHPSIRNLPFYLETPLDNEGHKREISMIKEMVQRGGVS</sequence>
<dbReference type="InterPro" id="IPR001719">
    <property type="entry name" value="AP_endonuc_2"/>
</dbReference>
<evidence type="ECO:0000256" key="7">
    <source>
        <dbReference type="HAMAP-Rule" id="MF_00152"/>
    </source>
</evidence>
<feature type="binding site" evidence="7">
    <location>
        <position position="142"/>
    </location>
    <ligand>
        <name>Zn(2+)</name>
        <dbReference type="ChEBI" id="CHEBI:29105"/>
        <label>1</label>
    </ligand>
</feature>
<dbReference type="PANTHER" id="PTHR21445">
    <property type="entry name" value="ENDONUCLEASE IV ENDODEOXYRIBONUCLEASE IV"/>
    <property type="match status" value="1"/>
</dbReference>
<protein>
    <recommendedName>
        <fullName evidence="7">Probable endonuclease 4</fullName>
        <ecNumber evidence="7">3.1.21.2</ecNumber>
    </recommendedName>
    <alternativeName>
        <fullName evidence="7">Endodeoxyribonuclease IV</fullName>
    </alternativeName>
    <alternativeName>
        <fullName evidence="7">Endonuclease IV</fullName>
    </alternativeName>
</protein>
<dbReference type="KEGG" id="anr:Ana3638_22880"/>
<dbReference type="SMART" id="SM00518">
    <property type="entry name" value="AP2Ec"/>
    <property type="match status" value="1"/>
</dbReference>
<dbReference type="GO" id="GO:0006284">
    <property type="term" value="P:base-excision repair"/>
    <property type="evidence" value="ECO:0007669"/>
    <property type="project" value="TreeGrafter"/>
</dbReference>
<dbReference type="SUPFAM" id="SSF51658">
    <property type="entry name" value="Xylose isomerase-like"/>
    <property type="match status" value="1"/>
</dbReference>
<dbReference type="AlphaFoldDB" id="A0A6P1TUW2"/>
<feature type="binding site" evidence="7">
    <location>
        <position position="224"/>
    </location>
    <ligand>
        <name>Zn(2+)</name>
        <dbReference type="ChEBI" id="CHEBI:29105"/>
        <label>3</label>
    </ligand>
</feature>
<organism evidence="9 10">
    <name type="scientific">Anaerocolumna sedimenticola</name>
    <dbReference type="NCBI Taxonomy" id="2696063"/>
    <lineage>
        <taxon>Bacteria</taxon>
        <taxon>Bacillati</taxon>
        <taxon>Bacillota</taxon>
        <taxon>Clostridia</taxon>
        <taxon>Lachnospirales</taxon>
        <taxon>Lachnospiraceae</taxon>
        <taxon>Anaerocolumna</taxon>
    </lineage>
</organism>
<dbReference type="GO" id="GO:0003906">
    <property type="term" value="F:DNA-(apurinic or apyrimidinic site) endonuclease activity"/>
    <property type="evidence" value="ECO:0007669"/>
    <property type="project" value="TreeGrafter"/>
</dbReference>
<dbReference type="PANTHER" id="PTHR21445:SF0">
    <property type="entry name" value="APURINIC-APYRIMIDINIC ENDONUCLEASE"/>
    <property type="match status" value="1"/>
</dbReference>
<feature type="binding site" evidence="7">
    <location>
        <position position="256"/>
    </location>
    <ligand>
        <name>Zn(2+)</name>
        <dbReference type="ChEBI" id="CHEBI:29105"/>
        <label>2</label>
    </ligand>
</feature>
<dbReference type="EC" id="3.1.21.2" evidence="7"/>
<comment type="function">
    <text evidence="7">Endonuclease IV plays a role in DNA repair. It cleaves phosphodiester bonds at apurinic or apyrimidinic (AP) sites, generating a 3'-hydroxyl group and a 5'-terminal sugar phosphate.</text>
</comment>
<comment type="catalytic activity">
    <reaction evidence="7">
        <text>Endonucleolytic cleavage to 5'-phosphooligonucleotide end-products.</text>
        <dbReference type="EC" id="3.1.21.2"/>
    </reaction>
</comment>
<proteinExistence type="inferred from homology"/>
<feature type="binding site" evidence="7">
    <location>
        <position position="142"/>
    </location>
    <ligand>
        <name>Zn(2+)</name>
        <dbReference type="ChEBI" id="CHEBI:29105"/>
        <label>2</label>
    </ligand>
</feature>
<dbReference type="InterPro" id="IPR018246">
    <property type="entry name" value="AP_endonuc_F2_Zn_BS"/>
</dbReference>
<dbReference type="GO" id="GO:0008270">
    <property type="term" value="F:zinc ion binding"/>
    <property type="evidence" value="ECO:0007669"/>
    <property type="project" value="UniProtKB-UniRule"/>
</dbReference>
<keyword evidence="4 7" id="KW-0378">Hydrolase</keyword>